<feature type="compositionally biased region" description="Basic and acidic residues" evidence="1">
    <location>
        <begin position="26"/>
        <end position="35"/>
    </location>
</feature>
<feature type="region of interest" description="Disordered" evidence="1">
    <location>
        <begin position="107"/>
        <end position="128"/>
    </location>
</feature>
<dbReference type="AlphaFoldDB" id="A0A1V4KM78"/>
<keyword evidence="3" id="KW-1185">Reference proteome</keyword>
<comment type="caution">
    <text evidence="2">The sequence shown here is derived from an EMBL/GenBank/DDBJ whole genome shotgun (WGS) entry which is preliminary data.</text>
</comment>
<protein>
    <submittedName>
        <fullName evidence="2">Uncharacterized protein</fullName>
    </submittedName>
</protein>
<organism evidence="2 3">
    <name type="scientific">Patagioenas fasciata monilis</name>
    <dbReference type="NCBI Taxonomy" id="372326"/>
    <lineage>
        <taxon>Eukaryota</taxon>
        <taxon>Metazoa</taxon>
        <taxon>Chordata</taxon>
        <taxon>Craniata</taxon>
        <taxon>Vertebrata</taxon>
        <taxon>Euteleostomi</taxon>
        <taxon>Archelosauria</taxon>
        <taxon>Archosauria</taxon>
        <taxon>Dinosauria</taxon>
        <taxon>Saurischia</taxon>
        <taxon>Theropoda</taxon>
        <taxon>Coelurosauria</taxon>
        <taxon>Aves</taxon>
        <taxon>Neognathae</taxon>
        <taxon>Neoaves</taxon>
        <taxon>Columbimorphae</taxon>
        <taxon>Columbiformes</taxon>
        <taxon>Columbidae</taxon>
        <taxon>Patagioenas</taxon>
    </lineage>
</organism>
<evidence type="ECO:0000313" key="2">
    <source>
        <dbReference type="EMBL" id="OPJ84897.1"/>
    </source>
</evidence>
<dbReference type="EMBL" id="LSYS01002950">
    <property type="protein sequence ID" value="OPJ84897.1"/>
    <property type="molecule type" value="Genomic_DNA"/>
</dbReference>
<feature type="region of interest" description="Disordered" evidence="1">
    <location>
        <begin position="26"/>
        <end position="70"/>
    </location>
</feature>
<dbReference type="OrthoDB" id="10662529at2759"/>
<gene>
    <name evidence="2" type="ORF">AV530_017965</name>
</gene>
<proteinExistence type="predicted"/>
<sequence>MVNDSDLEWENVLVLPDSSYKKLSEAIPVGEKETSKPNQPKSKVIESPLKPKGYNPVPQPGKQQGAVPGGGRCENHNWTDGVTRLFTSPALLSLGSNLRKAKWKARKAEKTPTEPASIHFMAGSGPQTPETVPFWDQDPEMLQEIWAGAGPLAEDIRCDLLQVWDPKSSRTGWDRQQSVAQELPAVLFQFRGSCNRKDQLLENPWKALGESHGRKVALRKAQWRTPEELKLSSQLLSSSKETPSHFSIQRGQ</sequence>
<evidence type="ECO:0000313" key="3">
    <source>
        <dbReference type="Proteomes" id="UP000190648"/>
    </source>
</evidence>
<dbReference type="Proteomes" id="UP000190648">
    <property type="component" value="Unassembled WGS sequence"/>
</dbReference>
<reference evidence="2 3" key="1">
    <citation type="submission" date="2016-02" db="EMBL/GenBank/DDBJ databases">
        <title>Band-tailed pigeon sequencing and assembly.</title>
        <authorList>
            <person name="Soares A.E."/>
            <person name="Novak B.J."/>
            <person name="Rice E.S."/>
            <person name="O'Connell B."/>
            <person name="Chang D."/>
            <person name="Weber S."/>
            <person name="Shapiro B."/>
        </authorList>
    </citation>
    <scope>NUCLEOTIDE SEQUENCE [LARGE SCALE GENOMIC DNA]</scope>
    <source>
        <strain evidence="2">BTP2013</strain>
        <tissue evidence="2">Blood</tissue>
    </source>
</reference>
<evidence type="ECO:0000256" key="1">
    <source>
        <dbReference type="SAM" id="MobiDB-lite"/>
    </source>
</evidence>
<accession>A0A1V4KM78</accession>
<name>A0A1V4KM78_PATFA</name>